<keyword evidence="2" id="KW-1185">Reference proteome</keyword>
<evidence type="ECO:0000313" key="2">
    <source>
        <dbReference type="Proteomes" id="UP000805193"/>
    </source>
</evidence>
<proteinExistence type="predicted"/>
<accession>A0AC60P8Z3</accession>
<organism evidence="1 2">
    <name type="scientific">Ixodes persulcatus</name>
    <name type="common">Taiga tick</name>
    <dbReference type="NCBI Taxonomy" id="34615"/>
    <lineage>
        <taxon>Eukaryota</taxon>
        <taxon>Metazoa</taxon>
        <taxon>Ecdysozoa</taxon>
        <taxon>Arthropoda</taxon>
        <taxon>Chelicerata</taxon>
        <taxon>Arachnida</taxon>
        <taxon>Acari</taxon>
        <taxon>Parasitiformes</taxon>
        <taxon>Ixodida</taxon>
        <taxon>Ixodoidea</taxon>
        <taxon>Ixodidae</taxon>
        <taxon>Ixodinae</taxon>
        <taxon>Ixodes</taxon>
    </lineage>
</organism>
<comment type="caution">
    <text evidence="1">The sequence shown here is derived from an EMBL/GenBank/DDBJ whole genome shotgun (WGS) entry which is preliminary data.</text>
</comment>
<gene>
    <name evidence="1" type="ORF">HPB47_007173</name>
</gene>
<sequence>MESNSPLRDLNAYLDKDGVLRVGGNLSNADMERHAGLETVEVESQTIRDEHHRPPSGFPGSERRNIDRNSRTQQQPPDPIALLPSARGAGPYEVDSAARKATGDYKRNPQAPDSVRLADRSATQADELKVWAEEKYAHEQEERAAERLATRD</sequence>
<name>A0AC60P8Z3_IXOPE</name>
<reference evidence="1 2" key="1">
    <citation type="journal article" date="2020" name="Cell">
        <title>Large-Scale Comparative Analyses of Tick Genomes Elucidate Their Genetic Diversity and Vector Capacities.</title>
        <authorList>
            <consortium name="Tick Genome and Microbiome Consortium (TIGMIC)"/>
            <person name="Jia N."/>
            <person name="Wang J."/>
            <person name="Shi W."/>
            <person name="Du L."/>
            <person name="Sun Y."/>
            <person name="Zhan W."/>
            <person name="Jiang J.F."/>
            <person name="Wang Q."/>
            <person name="Zhang B."/>
            <person name="Ji P."/>
            <person name="Bell-Sakyi L."/>
            <person name="Cui X.M."/>
            <person name="Yuan T.T."/>
            <person name="Jiang B.G."/>
            <person name="Yang W.F."/>
            <person name="Lam T.T."/>
            <person name="Chang Q.C."/>
            <person name="Ding S.J."/>
            <person name="Wang X.J."/>
            <person name="Zhu J.G."/>
            <person name="Ruan X.D."/>
            <person name="Zhao L."/>
            <person name="Wei J.T."/>
            <person name="Ye R.Z."/>
            <person name="Que T.C."/>
            <person name="Du C.H."/>
            <person name="Zhou Y.H."/>
            <person name="Cheng J.X."/>
            <person name="Dai P.F."/>
            <person name="Guo W.B."/>
            <person name="Han X.H."/>
            <person name="Huang E.J."/>
            <person name="Li L.F."/>
            <person name="Wei W."/>
            <person name="Gao Y.C."/>
            <person name="Liu J.Z."/>
            <person name="Shao H.Z."/>
            <person name="Wang X."/>
            <person name="Wang C.C."/>
            <person name="Yang T.C."/>
            <person name="Huo Q.B."/>
            <person name="Li W."/>
            <person name="Chen H.Y."/>
            <person name="Chen S.E."/>
            <person name="Zhou L.G."/>
            <person name="Ni X.B."/>
            <person name="Tian J.H."/>
            <person name="Sheng Y."/>
            <person name="Liu T."/>
            <person name="Pan Y.S."/>
            <person name="Xia L.Y."/>
            <person name="Li J."/>
            <person name="Zhao F."/>
            <person name="Cao W.C."/>
        </authorList>
    </citation>
    <scope>NUCLEOTIDE SEQUENCE [LARGE SCALE GENOMIC DNA]</scope>
    <source>
        <strain evidence="1">Iper-2018</strain>
    </source>
</reference>
<dbReference type="Proteomes" id="UP000805193">
    <property type="component" value="Unassembled WGS sequence"/>
</dbReference>
<dbReference type="EMBL" id="JABSTQ010011051">
    <property type="protein sequence ID" value="KAG0415643.1"/>
    <property type="molecule type" value="Genomic_DNA"/>
</dbReference>
<evidence type="ECO:0000313" key="1">
    <source>
        <dbReference type="EMBL" id="KAG0415643.1"/>
    </source>
</evidence>
<protein>
    <submittedName>
        <fullName evidence="1">Uncharacterized protein</fullName>
    </submittedName>
</protein>